<evidence type="ECO:0000256" key="2">
    <source>
        <dbReference type="ARBA" id="ARBA00023082"/>
    </source>
</evidence>
<name>A0A9D1CMW9_9FIRM</name>
<evidence type="ECO:0000259" key="6">
    <source>
        <dbReference type="Pfam" id="PF04542"/>
    </source>
</evidence>
<dbReference type="InterPro" id="IPR000943">
    <property type="entry name" value="RNA_pol_sigma70"/>
</dbReference>
<dbReference type="NCBIfam" id="TIGR02937">
    <property type="entry name" value="sigma70-ECF"/>
    <property type="match status" value="1"/>
</dbReference>
<keyword evidence="2" id="KW-0731">Sigma factor</keyword>
<dbReference type="Gene3D" id="1.20.140.160">
    <property type="match status" value="1"/>
</dbReference>
<dbReference type="InterPro" id="IPR007627">
    <property type="entry name" value="RNA_pol_sigma70_r2"/>
</dbReference>
<dbReference type="Pfam" id="PF04539">
    <property type="entry name" value="Sigma70_r3"/>
    <property type="match status" value="1"/>
</dbReference>
<dbReference type="PANTHER" id="PTHR30603">
    <property type="entry name" value="RNA POLYMERASE SIGMA FACTOR RPO"/>
    <property type="match status" value="1"/>
</dbReference>
<evidence type="ECO:0000313" key="9">
    <source>
        <dbReference type="Proteomes" id="UP000886796"/>
    </source>
</evidence>
<reference evidence="8" key="1">
    <citation type="submission" date="2020-10" db="EMBL/GenBank/DDBJ databases">
        <authorList>
            <person name="Gilroy R."/>
        </authorList>
    </citation>
    <scope>NUCLEOTIDE SEQUENCE</scope>
    <source>
        <strain evidence="8">13361</strain>
    </source>
</reference>
<dbReference type="SUPFAM" id="SSF88946">
    <property type="entry name" value="Sigma2 domain of RNA polymerase sigma factors"/>
    <property type="match status" value="1"/>
</dbReference>
<evidence type="ECO:0000256" key="4">
    <source>
        <dbReference type="ARBA" id="ARBA00023163"/>
    </source>
</evidence>
<sequence>MRDTLELIARSQQGDQQAKEELVEANTGLIWSVAKRFMGRGTETEDLYQLGCLGFLKAVEGFDLAYGTQFSTYAVPKIAGEIRRFLRDDGAVKVSRGIKERAAAIKTTRNQLVHALGREPTILEISRQTGFSPEEIAMAETATAAIESIQQETGEEGFSLESVLSDTQTEEQLVERLSLKQAIGALPEREALVIQLRYFHGLTQDRVARVLSVSQVQVSRIEKKALSQLREFMK</sequence>
<gene>
    <name evidence="8" type="ORF">IAB74_08310</name>
</gene>
<dbReference type="AlphaFoldDB" id="A0A9D1CMW9"/>
<dbReference type="PANTHER" id="PTHR30603:SF19">
    <property type="entry name" value="RNA POLYMERASE SIGMA-F FACTOR"/>
    <property type="match status" value="1"/>
</dbReference>
<evidence type="ECO:0000259" key="7">
    <source>
        <dbReference type="Pfam" id="PF04545"/>
    </source>
</evidence>
<keyword evidence="3" id="KW-0238">DNA-binding</keyword>
<comment type="caution">
    <text evidence="8">The sequence shown here is derived from an EMBL/GenBank/DDBJ whole genome shotgun (WGS) entry which is preliminary data.</text>
</comment>
<evidence type="ECO:0000313" key="8">
    <source>
        <dbReference type="EMBL" id="HIQ68493.1"/>
    </source>
</evidence>
<dbReference type="InterPro" id="IPR013324">
    <property type="entry name" value="RNA_pol_sigma_r3/r4-like"/>
</dbReference>
<evidence type="ECO:0000256" key="1">
    <source>
        <dbReference type="ARBA" id="ARBA00023015"/>
    </source>
</evidence>
<keyword evidence="4" id="KW-0804">Transcription</keyword>
<keyword evidence="1" id="KW-0805">Transcription regulation</keyword>
<evidence type="ECO:0000256" key="3">
    <source>
        <dbReference type="ARBA" id="ARBA00023125"/>
    </source>
</evidence>
<dbReference type="GO" id="GO:0003677">
    <property type="term" value="F:DNA binding"/>
    <property type="evidence" value="ECO:0007669"/>
    <property type="project" value="UniProtKB-KW"/>
</dbReference>
<dbReference type="PRINTS" id="PR00046">
    <property type="entry name" value="SIGMA70FCT"/>
</dbReference>
<reference evidence="8" key="2">
    <citation type="journal article" date="2021" name="PeerJ">
        <title>Extensive microbial diversity within the chicken gut microbiome revealed by metagenomics and culture.</title>
        <authorList>
            <person name="Gilroy R."/>
            <person name="Ravi A."/>
            <person name="Getino M."/>
            <person name="Pursley I."/>
            <person name="Horton D.L."/>
            <person name="Alikhan N.F."/>
            <person name="Baker D."/>
            <person name="Gharbi K."/>
            <person name="Hall N."/>
            <person name="Watson M."/>
            <person name="Adriaenssens E.M."/>
            <person name="Foster-Nyarko E."/>
            <person name="Jarju S."/>
            <person name="Secka A."/>
            <person name="Antonio M."/>
            <person name="Oren A."/>
            <person name="Chaudhuri R.R."/>
            <person name="La Ragione R."/>
            <person name="Hildebrand F."/>
            <person name="Pallen M.J."/>
        </authorList>
    </citation>
    <scope>NUCLEOTIDE SEQUENCE</scope>
    <source>
        <strain evidence="8">13361</strain>
    </source>
</reference>
<dbReference type="GO" id="GO:0006352">
    <property type="term" value="P:DNA-templated transcription initiation"/>
    <property type="evidence" value="ECO:0007669"/>
    <property type="project" value="InterPro"/>
</dbReference>
<feature type="domain" description="RNA polymerase sigma-70 region 2" evidence="6">
    <location>
        <begin position="22"/>
        <end position="89"/>
    </location>
</feature>
<dbReference type="EMBL" id="DVFK01000111">
    <property type="protein sequence ID" value="HIQ68493.1"/>
    <property type="molecule type" value="Genomic_DNA"/>
</dbReference>
<dbReference type="Proteomes" id="UP000886796">
    <property type="component" value="Unassembled WGS sequence"/>
</dbReference>
<dbReference type="GO" id="GO:0016987">
    <property type="term" value="F:sigma factor activity"/>
    <property type="evidence" value="ECO:0007669"/>
    <property type="project" value="UniProtKB-KW"/>
</dbReference>
<proteinExistence type="predicted"/>
<organism evidence="8 9">
    <name type="scientific">Candidatus Faecousia excrementigallinarum</name>
    <dbReference type="NCBI Taxonomy" id="2840806"/>
    <lineage>
        <taxon>Bacteria</taxon>
        <taxon>Bacillati</taxon>
        <taxon>Bacillota</taxon>
        <taxon>Clostridia</taxon>
        <taxon>Eubacteriales</taxon>
        <taxon>Oscillospiraceae</taxon>
        <taxon>Faecousia</taxon>
    </lineage>
</organism>
<dbReference type="Pfam" id="PF04545">
    <property type="entry name" value="Sigma70_r4"/>
    <property type="match status" value="1"/>
</dbReference>
<dbReference type="InterPro" id="IPR050239">
    <property type="entry name" value="Sigma-70_RNA_pol_init_factors"/>
</dbReference>
<protein>
    <submittedName>
        <fullName evidence="8">Sigma-70 family RNA polymerase sigma factor</fullName>
    </submittedName>
</protein>
<dbReference type="InterPro" id="IPR013325">
    <property type="entry name" value="RNA_pol_sigma_r2"/>
</dbReference>
<dbReference type="Gene3D" id="1.20.120.1810">
    <property type="match status" value="1"/>
</dbReference>
<dbReference type="InterPro" id="IPR007630">
    <property type="entry name" value="RNA_pol_sigma70_r4"/>
</dbReference>
<accession>A0A9D1CMW9</accession>
<evidence type="ECO:0000259" key="5">
    <source>
        <dbReference type="Pfam" id="PF04539"/>
    </source>
</evidence>
<feature type="domain" description="RNA polymerase sigma-70 region 3" evidence="5">
    <location>
        <begin position="101"/>
        <end position="168"/>
    </location>
</feature>
<dbReference type="InterPro" id="IPR014284">
    <property type="entry name" value="RNA_pol_sigma-70_dom"/>
</dbReference>
<dbReference type="CDD" id="cd06171">
    <property type="entry name" value="Sigma70_r4"/>
    <property type="match status" value="1"/>
</dbReference>
<dbReference type="Pfam" id="PF04542">
    <property type="entry name" value="Sigma70_r2"/>
    <property type="match status" value="1"/>
</dbReference>
<dbReference type="SUPFAM" id="SSF88659">
    <property type="entry name" value="Sigma3 and sigma4 domains of RNA polymerase sigma factors"/>
    <property type="match status" value="2"/>
</dbReference>
<dbReference type="InterPro" id="IPR007624">
    <property type="entry name" value="RNA_pol_sigma70_r3"/>
</dbReference>
<feature type="domain" description="RNA polymerase sigma-70 region 4" evidence="7">
    <location>
        <begin position="182"/>
        <end position="231"/>
    </location>
</feature>